<sequence>MRPTTYQLLLLCSSLWHHGAALSVPDGQQQPLVHPSVPPNRNDADDAHDAHDAHDPPSYRAELLNLHKQLVDVPSISGSEGPVAALLDQILRSHGYTVKLQCLAQQPQDGQPPRCNVVAWPGPNTNGSLDNHVLVTSHIDVVPPYIPYRLNGTAVGHIDMRAITPDTRITGRGTVDAKASVAAQIIATSGEGMKSFSTSLSNTTTNPRPRLRAAIFGEPTDNRLACGHKGIATVTLRAAGRAGHSGYPARGVSATALLVRALGRILDADLGRSARFGNTTVNVGWVGGGVAANVIAAQASARAAIRVAVGDVRTGAGMVEGRLREVLAGVEVGEGGLELVMEAGYGPVECKCDVDGFDTMVANYGTDVPNLEGDHVSYLYGPGSILVAHGDDEGLRVRDLEDAVEGYKKLIKHALEG</sequence>
<dbReference type="InterPro" id="IPR036264">
    <property type="entry name" value="Bact_exopeptidase_dim_dom"/>
</dbReference>
<feature type="chain" id="PRO_5042933063" evidence="4">
    <location>
        <begin position="22"/>
        <end position="417"/>
    </location>
</feature>
<dbReference type="InterPro" id="IPR050072">
    <property type="entry name" value="Peptidase_M20A"/>
</dbReference>
<evidence type="ECO:0000259" key="5">
    <source>
        <dbReference type="Pfam" id="PF07687"/>
    </source>
</evidence>
<evidence type="ECO:0000313" key="7">
    <source>
        <dbReference type="Proteomes" id="UP001304895"/>
    </source>
</evidence>
<dbReference type="EMBL" id="MU853449">
    <property type="protein sequence ID" value="KAK4129886.1"/>
    <property type="molecule type" value="Genomic_DNA"/>
</dbReference>
<dbReference type="Pfam" id="PF07687">
    <property type="entry name" value="M20_dimer"/>
    <property type="match status" value="1"/>
</dbReference>
<dbReference type="AlphaFoldDB" id="A0AAN6UE10"/>
<comment type="caution">
    <text evidence="6">The sequence shown here is derived from an EMBL/GenBank/DDBJ whole genome shotgun (WGS) entry which is preliminary data.</text>
</comment>
<organism evidence="6 7">
    <name type="scientific">Trichocladium antarcticum</name>
    <dbReference type="NCBI Taxonomy" id="1450529"/>
    <lineage>
        <taxon>Eukaryota</taxon>
        <taxon>Fungi</taxon>
        <taxon>Dikarya</taxon>
        <taxon>Ascomycota</taxon>
        <taxon>Pezizomycotina</taxon>
        <taxon>Sordariomycetes</taxon>
        <taxon>Sordariomycetidae</taxon>
        <taxon>Sordariales</taxon>
        <taxon>Chaetomiaceae</taxon>
        <taxon>Trichocladium</taxon>
    </lineage>
</organism>
<keyword evidence="7" id="KW-1185">Reference proteome</keyword>
<evidence type="ECO:0000256" key="1">
    <source>
        <dbReference type="ARBA" id="ARBA00022723"/>
    </source>
</evidence>
<keyword evidence="1" id="KW-0479">Metal-binding</keyword>
<feature type="signal peptide" evidence="4">
    <location>
        <begin position="1"/>
        <end position="21"/>
    </location>
</feature>
<name>A0AAN6UE10_9PEZI</name>
<evidence type="ECO:0000256" key="2">
    <source>
        <dbReference type="ARBA" id="ARBA00022801"/>
    </source>
</evidence>
<dbReference type="Gene3D" id="3.40.630.10">
    <property type="entry name" value="Zn peptidases"/>
    <property type="match status" value="1"/>
</dbReference>
<dbReference type="InterPro" id="IPR011650">
    <property type="entry name" value="Peptidase_M20_dimer"/>
</dbReference>
<dbReference type="PANTHER" id="PTHR43808">
    <property type="entry name" value="ACETYLORNITHINE DEACETYLASE"/>
    <property type="match status" value="1"/>
</dbReference>
<keyword evidence="4" id="KW-0732">Signal</keyword>
<reference evidence="6" key="2">
    <citation type="submission" date="2023-05" db="EMBL/GenBank/DDBJ databases">
        <authorList>
            <consortium name="Lawrence Berkeley National Laboratory"/>
            <person name="Steindorff A."/>
            <person name="Hensen N."/>
            <person name="Bonometti L."/>
            <person name="Westerberg I."/>
            <person name="Brannstrom I.O."/>
            <person name="Guillou S."/>
            <person name="Cros-Aarteil S."/>
            <person name="Calhoun S."/>
            <person name="Haridas S."/>
            <person name="Kuo A."/>
            <person name="Mondo S."/>
            <person name="Pangilinan J."/>
            <person name="Riley R."/>
            <person name="Labutti K."/>
            <person name="Andreopoulos B."/>
            <person name="Lipzen A."/>
            <person name="Chen C."/>
            <person name="Yanf M."/>
            <person name="Daum C."/>
            <person name="Ng V."/>
            <person name="Clum A."/>
            <person name="Ohm R."/>
            <person name="Martin F."/>
            <person name="Silar P."/>
            <person name="Natvig D."/>
            <person name="Lalanne C."/>
            <person name="Gautier V."/>
            <person name="Ament-Velasquez S.L."/>
            <person name="Kruys A."/>
            <person name="Hutchinson M.I."/>
            <person name="Powell A.J."/>
            <person name="Barry K."/>
            <person name="Miller A.N."/>
            <person name="Grigoriev I.V."/>
            <person name="Debuchy R."/>
            <person name="Gladieux P."/>
            <person name="Thoren M.H."/>
            <person name="Johannesson H."/>
        </authorList>
    </citation>
    <scope>NUCLEOTIDE SEQUENCE</scope>
    <source>
        <strain evidence="6">CBS 123565</strain>
    </source>
</reference>
<keyword evidence="2" id="KW-0378">Hydrolase</keyword>
<feature type="compositionally biased region" description="Basic and acidic residues" evidence="3">
    <location>
        <begin position="42"/>
        <end position="57"/>
    </location>
</feature>
<evidence type="ECO:0000313" key="6">
    <source>
        <dbReference type="EMBL" id="KAK4129886.1"/>
    </source>
</evidence>
<evidence type="ECO:0000256" key="3">
    <source>
        <dbReference type="SAM" id="MobiDB-lite"/>
    </source>
</evidence>
<proteinExistence type="predicted"/>
<feature type="region of interest" description="Disordered" evidence="3">
    <location>
        <begin position="26"/>
        <end position="57"/>
    </location>
</feature>
<dbReference type="SUPFAM" id="SSF55031">
    <property type="entry name" value="Bacterial exopeptidase dimerisation domain"/>
    <property type="match status" value="1"/>
</dbReference>
<dbReference type="GO" id="GO:0016787">
    <property type="term" value="F:hydrolase activity"/>
    <property type="evidence" value="ECO:0007669"/>
    <property type="project" value="UniProtKB-KW"/>
</dbReference>
<reference evidence="6" key="1">
    <citation type="journal article" date="2023" name="Mol. Phylogenet. Evol.">
        <title>Genome-scale phylogeny and comparative genomics of the fungal order Sordariales.</title>
        <authorList>
            <person name="Hensen N."/>
            <person name="Bonometti L."/>
            <person name="Westerberg I."/>
            <person name="Brannstrom I.O."/>
            <person name="Guillou S."/>
            <person name="Cros-Aarteil S."/>
            <person name="Calhoun S."/>
            <person name="Haridas S."/>
            <person name="Kuo A."/>
            <person name="Mondo S."/>
            <person name="Pangilinan J."/>
            <person name="Riley R."/>
            <person name="LaButti K."/>
            <person name="Andreopoulos B."/>
            <person name="Lipzen A."/>
            <person name="Chen C."/>
            <person name="Yan M."/>
            <person name="Daum C."/>
            <person name="Ng V."/>
            <person name="Clum A."/>
            <person name="Steindorff A."/>
            <person name="Ohm R.A."/>
            <person name="Martin F."/>
            <person name="Silar P."/>
            <person name="Natvig D.O."/>
            <person name="Lalanne C."/>
            <person name="Gautier V."/>
            <person name="Ament-Velasquez S.L."/>
            <person name="Kruys A."/>
            <person name="Hutchinson M.I."/>
            <person name="Powell A.J."/>
            <person name="Barry K."/>
            <person name="Miller A.N."/>
            <person name="Grigoriev I.V."/>
            <person name="Debuchy R."/>
            <person name="Gladieux P."/>
            <person name="Hiltunen Thoren M."/>
            <person name="Johannesson H."/>
        </authorList>
    </citation>
    <scope>NUCLEOTIDE SEQUENCE</scope>
    <source>
        <strain evidence="6">CBS 123565</strain>
    </source>
</reference>
<feature type="domain" description="Peptidase M20 dimerisation" evidence="5">
    <location>
        <begin position="227"/>
        <end position="311"/>
    </location>
</feature>
<protein>
    <submittedName>
        <fullName evidence="6">Zn-dependent exopeptidase</fullName>
    </submittedName>
</protein>
<dbReference type="SUPFAM" id="SSF53187">
    <property type="entry name" value="Zn-dependent exopeptidases"/>
    <property type="match status" value="1"/>
</dbReference>
<gene>
    <name evidence="6" type="ORF">BT67DRAFT_465369</name>
</gene>
<dbReference type="Proteomes" id="UP001304895">
    <property type="component" value="Unassembled WGS sequence"/>
</dbReference>
<dbReference type="PANTHER" id="PTHR43808:SF30">
    <property type="entry name" value="ACETYLORNITHINE DEACETYLASE"/>
    <property type="match status" value="1"/>
</dbReference>
<evidence type="ECO:0000256" key="4">
    <source>
        <dbReference type="SAM" id="SignalP"/>
    </source>
</evidence>
<dbReference type="Gene3D" id="3.30.70.360">
    <property type="match status" value="1"/>
</dbReference>
<accession>A0AAN6UE10</accession>